<organism evidence="2 3">
    <name type="scientific">Paramormyrops kingsleyae</name>
    <dbReference type="NCBI Taxonomy" id="1676925"/>
    <lineage>
        <taxon>Eukaryota</taxon>
        <taxon>Metazoa</taxon>
        <taxon>Chordata</taxon>
        <taxon>Craniata</taxon>
        <taxon>Vertebrata</taxon>
        <taxon>Euteleostomi</taxon>
        <taxon>Actinopterygii</taxon>
        <taxon>Neopterygii</taxon>
        <taxon>Teleostei</taxon>
        <taxon>Osteoglossocephala</taxon>
        <taxon>Osteoglossomorpha</taxon>
        <taxon>Osteoglossiformes</taxon>
        <taxon>Mormyridae</taxon>
        <taxon>Paramormyrops</taxon>
    </lineage>
</organism>
<accession>A0A3B3QBX2</accession>
<evidence type="ECO:0000313" key="2">
    <source>
        <dbReference type="Ensembl" id="ENSPKIP00000002916.1"/>
    </source>
</evidence>
<reference evidence="2" key="1">
    <citation type="submission" date="2025-08" db="UniProtKB">
        <authorList>
            <consortium name="Ensembl"/>
        </authorList>
    </citation>
    <scope>IDENTIFICATION</scope>
</reference>
<dbReference type="GeneTree" id="ENSGT00510000046732"/>
<protein>
    <recommendedName>
        <fullName evidence="1">FCH domain-containing protein</fullName>
    </recommendedName>
</protein>
<name>A0A3B3QBX2_9TELE</name>
<dbReference type="Pfam" id="PF00611">
    <property type="entry name" value="FCH"/>
    <property type="match status" value="1"/>
</dbReference>
<dbReference type="InterPro" id="IPR027267">
    <property type="entry name" value="AH/BAR_dom_sf"/>
</dbReference>
<proteinExistence type="predicted"/>
<evidence type="ECO:0000259" key="1">
    <source>
        <dbReference type="Pfam" id="PF00611"/>
    </source>
</evidence>
<reference evidence="2" key="2">
    <citation type="submission" date="2025-09" db="UniProtKB">
        <authorList>
            <consortium name="Ensembl"/>
        </authorList>
    </citation>
    <scope>IDENTIFICATION</scope>
</reference>
<dbReference type="AlphaFoldDB" id="A0A3B3QBX2"/>
<dbReference type="Proteomes" id="UP000261540">
    <property type="component" value="Unplaced"/>
</dbReference>
<dbReference type="Ensembl" id="ENSPKIT00000026872.1">
    <property type="protein sequence ID" value="ENSPKIP00000002916.1"/>
    <property type="gene ID" value="ENSPKIG00000020631.1"/>
</dbReference>
<sequence length="76" mass="8362">MQPPPRKVKQTQEVKLAFSEQVVCLQGKQQLGAELLEDIRSFSKQRAAVEKEYGQWCVCSVALSGGGDSTLRGSSY</sequence>
<feature type="domain" description="FCH" evidence="1">
    <location>
        <begin position="21"/>
        <end position="55"/>
    </location>
</feature>
<dbReference type="Gene3D" id="1.20.1270.60">
    <property type="entry name" value="Arfaptin homology (AH) domain/BAR domain"/>
    <property type="match status" value="1"/>
</dbReference>
<dbReference type="SUPFAM" id="SSF103657">
    <property type="entry name" value="BAR/IMD domain-like"/>
    <property type="match status" value="1"/>
</dbReference>
<evidence type="ECO:0000313" key="3">
    <source>
        <dbReference type="Proteomes" id="UP000261540"/>
    </source>
</evidence>
<dbReference type="InterPro" id="IPR001060">
    <property type="entry name" value="FCH_dom"/>
</dbReference>
<keyword evidence="3" id="KW-1185">Reference proteome</keyword>